<dbReference type="Proteomes" id="UP000054624">
    <property type="component" value="Unassembled WGS sequence"/>
</dbReference>
<dbReference type="InterPro" id="IPR007055">
    <property type="entry name" value="BON_dom"/>
</dbReference>
<reference evidence="4" key="1">
    <citation type="submission" date="2016-01" db="EMBL/GenBank/DDBJ databases">
        <authorList>
            <person name="Peeters Charlotte."/>
        </authorList>
    </citation>
    <scope>NUCLEOTIDE SEQUENCE [LARGE SCALE GENOMIC DNA]</scope>
</reference>
<evidence type="ECO:0000256" key="1">
    <source>
        <dbReference type="SAM" id="SignalP"/>
    </source>
</evidence>
<gene>
    <name evidence="3" type="ORF">AWB76_07057</name>
</gene>
<dbReference type="AlphaFoldDB" id="A0A158DLW5"/>
<dbReference type="PROSITE" id="PS50914">
    <property type="entry name" value="BON"/>
    <property type="match status" value="1"/>
</dbReference>
<dbReference type="RefSeq" id="WP_061164606.1">
    <property type="nucleotide sequence ID" value="NZ_FCOI02000043.1"/>
</dbReference>
<name>A0A158DLW5_9BURK</name>
<sequence length="118" mass="12225">MKLVTAIKTVCAALIVLATFSSQAQNGDASTASHASDKQAAKAAKSLDRALAKKVRTALARTKGISVINISVRAREGAVMLQGSVPEQSQIDRATQVAQGVDGVKSVQNALTIRPLGQ</sequence>
<dbReference type="InterPro" id="IPR051686">
    <property type="entry name" value="Lipoprotein_DolP"/>
</dbReference>
<dbReference type="Gene3D" id="3.30.1340.30">
    <property type="match status" value="1"/>
</dbReference>
<proteinExistence type="predicted"/>
<evidence type="ECO:0000259" key="2">
    <source>
        <dbReference type="PROSITE" id="PS50914"/>
    </source>
</evidence>
<keyword evidence="4" id="KW-1185">Reference proteome</keyword>
<dbReference type="PANTHER" id="PTHR34606:SF15">
    <property type="entry name" value="BON DOMAIN-CONTAINING PROTEIN"/>
    <property type="match status" value="1"/>
</dbReference>
<evidence type="ECO:0000313" key="4">
    <source>
        <dbReference type="Proteomes" id="UP000054624"/>
    </source>
</evidence>
<dbReference type="OrthoDB" id="9010075at2"/>
<dbReference type="Pfam" id="PF04972">
    <property type="entry name" value="BON"/>
    <property type="match status" value="1"/>
</dbReference>
<keyword evidence="1" id="KW-0732">Signal</keyword>
<dbReference type="EMBL" id="FCOI02000043">
    <property type="protein sequence ID" value="SAK94757.1"/>
    <property type="molecule type" value="Genomic_DNA"/>
</dbReference>
<accession>A0A158DLW5</accession>
<dbReference type="PANTHER" id="PTHR34606">
    <property type="entry name" value="BON DOMAIN-CONTAINING PROTEIN"/>
    <property type="match status" value="1"/>
</dbReference>
<feature type="chain" id="PRO_5007624305" evidence="1">
    <location>
        <begin position="25"/>
        <end position="118"/>
    </location>
</feature>
<feature type="domain" description="BON" evidence="2">
    <location>
        <begin position="47"/>
        <end position="115"/>
    </location>
</feature>
<protein>
    <submittedName>
        <fullName evidence="3">Transport-associated protein</fullName>
    </submittedName>
</protein>
<dbReference type="STRING" id="1777137.AWB76_07057"/>
<feature type="signal peptide" evidence="1">
    <location>
        <begin position="1"/>
        <end position="24"/>
    </location>
</feature>
<evidence type="ECO:0000313" key="3">
    <source>
        <dbReference type="EMBL" id="SAK94757.1"/>
    </source>
</evidence>
<organism evidence="3 4">
    <name type="scientific">Caballeronia temeraria</name>
    <dbReference type="NCBI Taxonomy" id="1777137"/>
    <lineage>
        <taxon>Bacteria</taxon>
        <taxon>Pseudomonadati</taxon>
        <taxon>Pseudomonadota</taxon>
        <taxon>Betaproteobacteria</taxon>
        <taxon>Burkholderiales</taxon>
        <taxon>Burkholderiaceae</taxon>
        <taxon>Caballeronia</taxon>
    </lineage>
</organism>